<feature type="compositionally biased region" description="Polar residues" evidence="8">
    <location>
        <begin position="42"/>
        <end position="52"/>
    </location>
</feature>
<dbReference type="EMBL" id="JANQDL010000095">
    <property type="protein sequence ID" value="MDH6064867.1"/>
    <property type="molecule type" value="Genomic_DNA"/>
</dbReference>
<dbReference type="InterPro" id="IPR002136">
    <property type="entry name" value="Ribosomal_uL4"/>
</dbReference>
<dbReference type="InterPro" id="IPR023574">
    <property type="entry name" value="Ribosomal_uL4_dom_sf"/>
</dbReference>
<sequence>MVESVVKNWQGEQVGETTLDLQVAKESTASHIVHRALVRQMTNSRQGTASTKTRAEVRGGGRKPWRQKGTGRARAGSIRSPLWRGGGVTFGPKPRDFNLKLNRKERRLALRTALVSRAEDLIVVQDFGNELPRPKTKELVSALTRWGSDPENKALLILSEVQKADNVYLSARNIENLKLIAADQLNVYDLLHADKIVVTASALARIQEVYSA</sequence>
<protein>
    <recommendedName>
        <fullName evidence="6 7">Large ribosomal subunit protein uL4</fullName>
    </recommendedName>
</protein>
<evidence type="ECO:0000313" key="9">
    <source>
        <dbReference type="EMBL" id="MDH6064867.1"/>
    </source>
</evidence>
<dbReference type="HAMAP" id="MF_01328_B">
    <property type="entry name" value="Ribosomal_uL4_B"/>
    <property type="match status" value="1"/>
</dbReference>
<dbReference type="GeneID" id="83684487"/>
<comment type="similarity">
    <text evidence="1 7">Belongs to the universal ribosomal protein uL4 family.</text>
</comment>
<feature type="compositionally biased region" description="Basic residues" evidence="8">
    <location>
        <begin position="60"/>
        <end position="71"/>
    </location>
</feature>
<evidence type="ECO:0000256" key="3">
    <source>
        <dbReference type="ARBA" id="ARBA00022884"/>
    </source>
</evidence>
<evidence type="ECO:0000256" key="5">
    <source>
        <dbReference type="ARBA" id="ARBA00023274"/>
    </source>
</evidence>
<dbReference type="GO" id="GO:0005840">
    <property type="term" value="C:ribosome"/>
    <property type="evidence" value="ECO:0007669"/>
    <property type="project" value="UniProtKB-KW"/>
</dbReference>
<keyword evidence="2 7" id="KW-0699">rRNA-binding</keyword>
<dbReference type="PANTHER" id="PTHR10746">
    <property type="entry name" value="50S RIBOSOMAL PROTEIN L4"/>
    <property type="match status" value="1"/>
</dbReference>
<proteinExistence type="inferred from homology"/>
<keyword evidence="5 7" id="KW-0687">Ribonucleoprotein</keyword>
<evidence type="ECO:0000256" key="7">
    <source>
        <dbReference type="HAMAP-Rule" id="MF_01328"/>
    </source>
</evidence>
<evidence type="ECO:0000256" key="4">
    <source>
        <dbReference type="ARBA" id="ARBA00022980"/>
    </source>
</evidence>
<dbReference type="SUPFAM" id="SSF52166">
    <property type="entry name" value="Ribosomal protein L4"/>
    <property type="match status" value="1"/>
</dbReference>
<evidence type="ECO:0000256" key="2">
    <source>
        <dbReference type="ARBA" id="ARBA00022730"/>
    </source>
</evidence>
<evidence type="ECO:0000313" key="10">
    <source>
        <dbReference type="Proteomes" id="UP001159370"/>
    </source>
</evidence>
<feature type="region of interest" description="Disordered" evidence="8">
    <location>
        <begin position="42"/>
        <end position="78"/>
    </location>
</feature>
<comment type="subunit">
    <text evidence="7">Part of the 50S ribosomal subunit.</text>
</comment>
<dbReference type="Proteomes" id="UP001159370">
    <property type="component" value="Unassembled WGS sequence"/>
</dbReference>
<accession>A0AA43H041</accession>
<gene>
    <name evidence="7 9" type="primary">rplD</name>
    <name evidence="7" type="synonym">rpl4</name>
    <name evidence="9" type="ORF">NWP23_14120</name>
</gene>
<dbReference type="GO" id="GO:1990904">
    <property type="term" value="C:ribonucleoprotein complex"/>
    <property type="evidence" value="ECO:0007669"/>
    <property type="project" value="UniProtKB-KW"/>
</dbReference>
<keyword evidence="3 7" id="KW-0694">RNA-binding</keyword>
<evidence type="ECO:0000256" key="6">
    <source>
        <dbReference type="ARBA" id="ARBA00035244"/>
    </source>
</evidence>
<dbReference type="GO" id="GO:0019843">
    <property type="term" value="F:rRNA binding"/>
    <property type="evidence" value="ECO:0007669"/>
    <property type="project" value="UniProtKB-UniRule"/>
</dbReference>
<dbReference type="GO" id="GO:0006412">
    <property type="term" value="P:translation"/>
    <property type="evidence" value="ECO:0007669"/>
    <property type="project" value="UniProtKB-UniRule"/>
</dbReference>
<keyword evidence="4 7" id="KW-0689">Ribosomal protein</keyword>
<comment type="function">
    <text evidence="7">Forms part of the polypeptide exit tunnel.</text>
</comment>
<name>A0AA43H041_9CYAN</name>
<dbReference type="InterPro" id="IPR013005">
    <property type="entry name" value="Ribosomal_uL4-like"/>
</dbReference>
<dbReference type="PANTHER" id="PTHR10746:SF17">
    <property type="entry name" value="LARGE RIBOSOMAL SUBUNIT PROTEIN UL4C"/>
    <property type="match status" value="1"/>
</dbReference>
<organism evidence="9 10">
    <name type="scientific">Umezakia ovalisporum FSS-62</name>
    <dbReference type="NCBI Taxonomy" id="2971776"/>
    <lineage>
        <taxon>Bacteria</taxon>
        <taxon>Bacillati</taxon>
        <taxon>Cyanobacteriota</taxon>
        <taxon>Cyanophyceae</taxon>
        <taxon>Nostocales</taxon>
        <taxon>Nodulariaceae</taxon>
        <taxon>Umezakia</taxon>
    </lineage>
</organism>
<reference evidence="9 10" key="1">
    <citation type="journal article" date="2023" name="J. Phycol.">
        <title>Chrysosporum ovalisporum is synonymous with the true-branching cyanobacterium Umezakia natans (Nostocales/Aphanizomenonaceae).</title>
        <authorList>
            <person name="McGregor G.B."/>
            <person name="Sendall B.C."/>
            <person name="Niiyama Y."/>
            <person name="Tuji A."/>
            <person name="Willis A."/>
        </authorList>
    </citation>
    <scope>NUCLEOTIDE SEQUENCE [LARGE SCALE GENOMIC DNA]</scope>
    <source>
        <strain evidence="9 10">FSS-62</strain>
    </source>
</reference>
<dbReference type="GO" id="GO:0003735">
    <property type="term" value="F:structural constituent of ribosome"/>
    <property type="evidence" value="ECO:0007669"/>
    <property type="project" value="InterPro"/>
</dbReference>
<dbReference type="AlphaFoldDB" id="A0AA43H041"/>
<comment type="caution">
    <text evidence="9">The sequence shown here is derived from an EMBL/GenBank/DDBJ whole genome shotgun (WGS) entry which is preliminary data.</text>
</comment>
<evidence type="ECO:0000256" key="8">
    <source>
        <dbReference type="SAM" id="MobiDB-lite"/>
    </source>
</evidence>
<comment type="function">
    <text evidence="7">One of the primary rRNA binding proteins, this protein initially binds near the 5'-end of the 23S rRNA. It is important during the early stages of 50S assembly. It makes multiple contacts with different domains of the 23S rRNA in the assembled 50S subunit and ribosome.</text>
</comment>
<dbReference type="RefSeq" id="WP_280650566.1">
    <property type="nucleotide sequence ID" value="NZ_JANQDL010000095.1"/>
</dbReference>
<dbReference type="Gene3D" id="3.40.1370.10">
    <property type="match status" value="1"/>
</dbReference>
<dbReference type="Pfam" id="PF00573">
    <property type="entry name" value="Ribosomal_L4"/>
    <property type="match status" value="1"/>
</dbReference>
<dbReference type="NCBIfam" id="TIGR03953">
    <property type="entry name" value="rplD_bact"/>
    <property type="match status" value="1"/>
</dbReference>
<evidence type="ECO:0000256" key="1">
    <source>
        <dbReference type="ARBA" id="ARBA00010528"/>
    </source>
</evidence>